<organism evidence="1 2">
    <name type="scientific">Seminavis robusta</name>
    <dbReference type="NCBI Taxonomy" id="568900"/>
    <lineage>
        <taxon>Eukaryota</taxon>
        <taxon>Sar</taxon>
        <taxon>Stramenopiles</taxon>
        <taxon>Ochrophyta</taxon>
        <taxon>Bacillariophyta</taxon>
        <taxon>Bacillariophyceae</taxon>
        <taxon>Bacillariophycidae</taxon>
        <taxon>Naviculales</taxon>
        <taxon>Naviculaceae</taxon>
        <taxon>Seminavis</taxon>
    </lineage>
</organism>
<name>A0A9N8EVI6_9STRA</name>
<proteinExistence type="predicted"/>
<keyword evidence="2" id="KW-1185">Reference proteome</keyword>
<accession>A0A9N8EVI6</accession>
<evidence type="ECO:0000313" key="2">
    <source>
        <dbReference type="Proteomes" id="UP001153069"/>
    </source>
</evidence>
<evidence type="ECO:0000313" key="1">
    <source>
        <dbReference type="EMBL" id="CAB9526779.1"/>
    </source>
</evidence>
<sequence>MEDSSDEEDDRDESKRIIHLLNKLVWNYDACDPDKETLTTPKLTEEKTKLRPGLSRHFSTPLQCLAVTAGLNEHFVARLACNSNQYCHEKILLEKTNRYFHGLQWDDISITEMYHFLGIMLKISLSSVDGGGYTAYFSPEERPIRFDRNIRPIKIKGSEGFAGSIMTLSRFRQIRAVSSREEGAK</sequence>
<comment type="caution">
    <text evidence="1">The sequence shown here is derived from an EMBL/GenBank/DDBJ whole genome shotgun (WGS) entry which is preliminary data.</text>
</comment>
<dbReference type="AlphaFoldDB" id="A0A9N8EVI6"/>
<protein>
    <submittedName>
        <fullName evidence="1">Uncharacterized protein</fullName>
    </submittedName>
</protein>
<gene>
    <name evidence="1" type="ORF">SEMRO_1886_G303590.1</name>
</gene>
<dbReference type="EMBL" id="CAICTM010001884">
    <property type="protein sequence ID" value="CAB9526779.1"/>
    <property type="molecule type" value="Genomic_DNA"/>
</dbReference>
<reference evidence="1" key="1">
    <citation type="submission" date="2020-06" db="EMBL/GenBank/DDBJ databases">
        <authorList>
            <consortium name="Plant Systems Biology data submission"/>
        </authorList>
    </citation>
    <scope>NUCLEOTIDE SEQUENCE</scope>
    <source>
        <strain evidence="1">D6</strain>
    </source>
</reference>
<dbReference type="Proteomes" id="UP001153069">
    <property type="component" value="Unassembled WGS sequence"/>
</dbReference>